<proteinExistence type="predicted"/>
<gene>
    <name evidence="2" type="ORF">MNBD_NITROSPINAE01-118</name>
</gene>
<accession>A0A3B1C6C4</accession>
<organism evidence="2">
    <name type="scientific">hydrothermal vent metagenome</name>
    <dbReference type="NCBI Taxonomy" id="652676"/>
    <lineage>
        <taxon>unclassified sequences</taxon>
        <taxon>metagenomes</taxon>
        <taxon>ecological metagenomes</taxon>
    </lineage>
</organism>
<dbReference type="InterPro" id="IPR001789">
    <property type="entry name" value="Sig_transdc_resp-reg_receiver"/>
</dbReference>
<dbReference type="AlphaFoldDB" id="A0A3B1C6C4"/>
<sequence>MKKIKILIVEDEPDISEAIEYRLGKEGYATAISPDGEEALELVKTGLPDLVIL</sequence>
<dbReference type="InterPro" id="IPR011006">
    <property type="entry name" value="CheY-like_superfamily"/>
</dbReference>
<evidence type="ECO:0000313" key="2">
    <source>
        <dbReference type="EMBL" id="VAX19408.1"/>
    </source>
</evidence>
<name>A0A3B1C6C4_9ZZZZ</name>
<evidence type="ECO:0000259" key="1">
    <source>
        <dbReference type="PROSITE" id="PS50110"/>
    </source>
</evidence>
<protein>
    <recommendedName>
        <fullName evidence="1">Response regulatory domain-containing protein</fullName>
    </recommendedName>
</protein>
<dbReference type="EMBL" id="UOGC01000088">
    <property type="protein sequence ID" value="VAX19408.1"/>
    <property type="molecule type" value="Genomic_DNA"/>
</dbReference>
<dbReference type="Gene3D" id="3.40.50.2300">
    <property type="match status" value="1"/>
</dbReference>
<dbReference type="SUPFAM" id="SSF52172">
    <property type="entry name" value="CheY-like"/>
    <property type="match status" value="1"/>
</dbReference>
<dbReference type="PROSITE" id="PS50110">
    <property type="entry name" value="RESPONSE_REGULATORY"/>
    <property type="match status" value="1"/>
</dbReference>
<dbReference type="GO" id="GO:0000160">
    <property type="term" value="P:phosphorelay signal transduction system"/>
    <property type="evidence" value="ECO:0007669"/>
    <property type="project" value="InterPro"/>
</dbReference>
<dbReference type="Pfam" id="PF00072">
    <property type="entry name" value="Response_reg"/>
    <property type="match status" value="1"/>
</dbReference>
<feature type="domain" description="Response regulatory" evidence="1">
    <location>
        <begin position="5"/>
        <end position="53"/>
    </location>
</feature>
<feature type="non-terminal residue" evidence="2">
    <location>
        <position position="53"/>
    </location>
</feature>
<reference evidence="2" key="1">
    <citation type="submission" date="2018-06" db="EMBL/GenBank/DDBJ databases">
        <authorList>
            <person name="Zhirakovskaya E."/>
        </authorList>
    </citation>
    <scope>NUCLEOTIDE SEQUENCE</scope>
</reference>